<dbReference type="EMBL" id="PTIX01000021">
    <property type="protein sequence ID" value="PPK64158.1"/>
    <property type="molecule type" value="Genomic_DNA"/>
</dbReference>
<accession>A0A2S6GFZ6</accession>
<reference evidence="3 4" key="1">
    <citation type="submission" date="2018-02" db="EMBL/GenBank/DDBJ databases">
        <title>Genomic Encyclopedia of Archaeal and Bacterial Type Strains, Phase II (KMG-II): from individual species to whole genera.</title>
        <authorList>
            <person name="Goeker M."/>
        </authorList>
    </citation>
    <scope>NUCLEOTIDE SEQUENCE [LARGE SCALE GENOMIC DNA]</scope>
    <source>
        <strain evidence="3 4">YU 961-1</strain>
    </source>
</reference>
<evidence type="ECO:0000313" key="4">
    <source>
        <dbReference type="Proteomes" id="UP000239203"/>
    </source>
</evidence>
<feature type="transmembrane region" description="Helical" evidence="1">
    <location>
        <begin position="195"/>
        <end position="216"/>
    </location>
</feature>
<dbReference type="InterPro" id="IPR053807">
    <property type="entry name" value="LppM"/>
</dbReference>
<comment type="caution">
    <text evidence="3">The sequence shown here is derived from an EMBL/GenBank/DDBJ whole genome shotgun (WGS) entry which is preliminary data.</text>
</comment>
<keyword evidence="1" id="KW-0472">Membrane</keyword>
<dbReference type="AlphaFoldDB" id="A0A2S6GFZ6"/>
<evidence type="ECO:0000256" key="1">
    <source>
        <dbReference type="SAM" id="Phobius"/>
    </source>
</evidence>
<dbReference type="RefSeq" id="WP_181043786.1">
    <property type="nucleotide sequence ID" value="NZ_CP154825.1"/>
</dbReference>
<organism evidence="3 4">
    <name type="scientific">Actinokineospora auranticolor</name>
    <dbReference type="NCBI Taxonomy" id="155976"/>
    <lineage>
        <taxon>Bacteria</taxon>
        <taxon>Bacillati</taxon>
        <taxon>Actinomycetota</taxon>
        <taxon>Actinomycetes</taxon>
        <taxon>Pseudonocardiales</taxon>
        <taxon>Pseudonocardiaceae</taxon>
        <taxon>Actinokineospora</taxon>
    </lineage>
</organism>
<gene>
    <name evidence="3" type="ORF">CLV40_12122</name>
</gene>
<sequence>MQQAIPRSRSGWRRWAALVALALLAVLTLSGCVRVQAGLAVSEDDLVSGQLVIASVPVKQEDKGPALKIPDELTGKVKTQVYTADGYVGQTLTFQGLSFADIAVLSEAITEGKQYRLSFRRSGDLVTMSGSVDLSELPANRADVQIKVAFPGSVTRTNGINDNGTVSWKPKPGAVTEFDATVQYTDKSGVSWTKWVVIVGASAIGVALLVLALAYYTHRRSRRSAEPQAASPF</sequence>
<keyword evidence="4" id="KW-1185">Reference proteome</keyword>
<keyword evidence="1" id="KW-1133">Transmembrane helix</keyword>
<dbReference type="Proteomes" id="UP000239203">
    <property type="component" value="Unassembled WGS sequence"/>
</dbReference>
<dbReference type="Pfam" id="PF21946">
    <property type="entry name" value="LppM"/>
    <property type="match status" value="1"/>
</dbReference>
<feature type="domain" description="LppM" evidence="2">
    <location>
        <begin position="34"/>
        <end position="184"/>
    </location>
</feature>
<evidence type="ECO:0000313" key="3">
    <source>
        <dbReference type="EMBL" id="PPK64158.1"/>
    </source>
</evidence>
<evidence type="ECO:0000259" key="2">
    <source>
        <dbReference type="Pfam" id="PF21946"/>
    </source>
</evidence>
<proteinExistence type="predicted"/>
<protein>
    <submittedName>
        <fullName evidence="3">Uncharacterized protein DUF3153</fullName>
    </submittedName>
</protein>
<dbReference type="PROSITE" id="PS51257">
    <property type="entry name" value="PROKAR_LIPOPROTEIN"/>
    <property type="match status" value="1"/>
</dbReference>
<name>A0A2S6GFZ6_9PSEU</name>
<keyword evidence="1" id="KW-0812">Transmembrane</keyword>